<evidence type="ECO:0000313" key="1">
    <source>
        <dbReference type="EMBL" id="WAI49050.1"/>
    </source>
</evidence>
<organism evidence="1 2">
    <name type="scientific">Pseudomonas triclosanedens</name>
    <dbReference type="NCBI Taxonomy" id="2961893"/>
    <lineage>
        <taxon>Bacteria</taxon>
        <taxon>Pseudomonadati</taxon>
        <taxon>Pseudomonadota</taxon>
        <taxon>Gammaproteobacteria</taxon>
        <taxon>Pseudomonadales</taxon>
        <taxon>Pseudomonadaceae</taxon>
        <taxon>Pseudomonas</taxon>
    </lineage>
</organism>
<dbReference type="EMBL" id="CP113432">
    <property type="protein sequence ID" value="WAI49050.1"/>
    <property type="molecule type" value="Genomic_DNA"/>
</dbReference>
<dbReference type="Proteomes" id="UP001163624">
    <property type="component" value="Chromosome"/>
</dbReference>
<protein>
    <submittedName>
        <fullName evidence="1">DUF1320 domain-containing protein</fullName>
    </submittedName>
</protein>
<gene>
    <name evidence="1" type="ORF">OU419_25425</name>
</gene>
<dbReference type="Pfam" id="PF07030">
    <property type="entry name" value="Phage_Mu_Gp36"/>
    <property type="match status" value="1"/>
</dbReference>
<accession>A0ABY6ZYH5</accession>
<dbReference type="RefSeq" id="WP_254472318.1">
    <property type="nucleotide sequence ID" value="NZ_CP113432.1"/>
</dbReference>
<name>A0ABY6ZYH5_9PSED</name>
<reference evidence="1" key="1">
    <citation type="submission" date="2022-11" db="EMBL/GenBank/DDBJ databases">
        <title>Pseudomonas triclosanedens sp. nov., a triclosan degrader isolated from activated sludge.</title>
        <authorList>
            <person name="Yin Y."/>
            <person name="Lu Z."/>
        </authorList>
    </citation>
    <scope>NUCLEOTIDE SEQUENCE</scope>
    <source>
        <strain evidence="1">ZM23</strain>
    </source>
</reference>
<keyword evidence="2" id="KW-1185">Reference proteome</keyword>
<proteinExistence type="predicted"/>
<dbReference type="InterPro" id="IPR009752">
    <property type="entry name" value="Phage_Mu_GpJ"/>
</dbReference>
<sequence>MSYCTQADLVEQYGEAVIRQLSDRVNKPATAIDPAVVDQAIADADAEIDLHLHARYQLPLAEVPTVLKRVACVLAYANLHTQVQEDHPALQDAERKRKLLGGISTGKLSLALSSAGTPAPIANTVQISQGRNDWGNTW</sequence>
<evidence type="ECO:0000313" key="2">
    <source>
        <dbReference type="Proteomes" id="UP001163624"/>
    </source>
</evidence>